<accession>A0A402BKW9</accession>
<gene>
    <name evidence="1" type="ORF">KDA_74440</name>
</gene>
<dbReference type="Proteomes" id="UP000287171">
    <property type="component" value="Unassembled WGS sequence"/>
</dbReference>
<dbReference type="EMBL" id="BIFT01000002">
    <property type="protein sequence ID" value="GCE31960.1"/>
    <property type="molecule type" value="Genomic_DNA"/>
</dbReference>
<protein>
    <submittedName>
        <fullName evidence="1">Uncharacterized protein</fullName>
    </submittedName>
</protein>
<keyword evidence="2" id="KW-1185">Reference proteome</keyword>
<sequence length="104" mass="11604">MTDDTSILTAWYDFAASAPGFLGYALHLHRQHSGLSITQQRTLLGLHHSSTDSLWTRLQAMPLPRPQHFDADLHRIIAHVLTSSPDITIHTSQLTAFLYTPSDA</sequence>
<organism evidence="1 2">
    <name type="scientific">Dictyobacter alpinus</name>
    <dbReference type="NCBI Taxonomy" id="2014873"/>
    <lineage>
        <taxon>Bacteria</taxon>
        <taxon>Bacillati</taxon>
        <taxon>Chloroflexota</taxon>
        <taxon>Ktedonobacteria</taxon>
        <taxon>Ktedonobacterales</taxon>
        <taxon>Dictyobacteraceae</taxon>
        <taxon>Dictyobacter</taxon>
    </lineage>
</organism>
<comment type="caution">
    <text evidence="1">The sequence shown here is derived from an EMBL/GenBank/DDBJ whole genome shotgun (WGS) entry which is preliminary data.</text>
</comment>
<reference evidence="2" key="1">
    <citation type="submission" date="2018-12" db="EMBL/GenBank/DDBJ databases">
        <title>Tengunoibacter tsumagoiensis gen. nov., sp. nov., Dictyobacter kobayashii sp. nov., D. alpinus sp. nov., and D. joshuensis sp. nov. and description of Dictyobacteraceae fam. nov. within the order Ktedonobacterales isolated from Tengu-no-mugimeshi.</title>
        <authorList>
            <person name="Wang C.M."/>
            <person name="Zheng Y."/>
            <person name="Sakai Y."/>
            <person name="Toyoda A."/>
            <person name="Minakuchi Y."/>
            <person name="Abe K."/>
            <person name="Yokota A."/>
            <person name="Yabe S."/>
        </authorList>
    </citation>
    <scope>NUCLEOTIDE SEQUENCE [LARGE SCALE GENOMIC DNA]</scope>
    <source>
        <strain evidence="2">Uno16</strain>
    </source>
</reference>
<dbReference type="AlphaFoldDB" id="A0A402BKW9"/>
<proteinExistence type="predicted"/>
<name>A0A402BKW9_9CHLR</name>
<evidence type="ECO:0000313" key="1">
    <source>
        <dbReference type="EMBL" id="GCE31960.1"/>
    </source>
</evidence>
<evidence type="ECO:0000313" key="2">
    <source>
        <dbReference type="Proteomes" id="UP000287171"/>
    </source>
</evidence>